<keyword evidence="1" id="KW-0812">Transmembrane</keyword>
<evidence type="ECO:0000313" key="2">
    <source>
        <dbReference type="EMBL" id="WNC69907.1"/>
    </source>
</evidence>
<organism evidence="2 3">
    <name type="scientific">Thalassotalea nanhaiensis</name>
    <dbReference type="NCBI Taxonomy" id="3065648"/>
    <lineage>
        <taxon>Bacteria</taxon>
        <taxon>Pseudomonadati</taxon>
        <taxon>Pseudomonadota</taxon>
        <taxon>Gammaproteobacteria</taxon>
        <taxon>Alteromonadales</taxon>
        <taxon>Colwelliaceae</taxon>
        <taxon>Thalassotalea</taxon>
    </lineage>
</organism>
<feature type="transmembrane region" description="Helical" evidence="1">
    <location>
        <begin position="93"/>
        <end position="114"/>
    </location>
</feature>
<dbReference type="RefSeq" id="WP_348389049.1">
    <property type="nucleotide sequence ID" value="NZ_CP134146.1"/>
</dbReference>
<evidence type="ECO:0000256" key="1">
    <source>
        <dbReference type="SAM" id="Phobius"/>
    </source>
</evidence>
<protein>
    <submittedName>
        <fullName evidence="2">YeeE/YedE family protein</fullName>
    </submittedName>
</protein>
<sequence length="143" mass="15312">MTLPNDTSINKLVALICGLIFGAGLTVAQMVDPQKVINFLDIFGQWDASLAFVMGGGLIIYILGYHLLVRRMTKPIACNTFDLPSNKKVDNKLTIGAAIFGIGWGVAGICPGPALANLSLGNEKILVFILIMFVGMFVAKKVN</sequence>
<dbReference type="InterPro" id="IPR046513">
    <property type="entry name" value="DUF6691"/>
</dbReference>
<reference evidence="3" key="1">
    <citation type="submission" date="2023-09" db="EMBL/GenBank/DDBJ databases">
        <authorList>
            <person name="Li S."/>
            <person name="Li X."/>
            <person name="Zhang C."/>
            <person name="Zhao Z."/>
        </authorList>
    </citation>
    <scope>NUCLEOTIDE SEQUENCE [LARGE SCALE GENOMIC DNA]</scope>
    <source>
        <strain evidence="3">SQ345</strain>
    </source>
</reference>
<name>A0ABY9TMC4_9GAMM</name>
<gene>
    <name evidence="2" type="ORF">RI845_07160</name>
</gene>
<accession>A0ABY9TMC4</accession>
<keyword evidence="1" id="KW-0472">Membrane</keyword>
<keyword evidence="3" id="KW-1185">Reference proteome</keyword>
<keyword evidence="1" id="KW-1133">Transmembrane helix</keyword>
<feature type="transmembrane region" description="Helical" evidence="1">
    <location>
        <begin position="12"/>
        <end position="31"/>
    </location>
</feature>
<dbReference type="EMBL" id="CP134146">
    <property type="protein sequence ID" value="WNC69907.1"/>
    <property type="molecule type" value="Genomic_DNA"/>
</dbReference>
<dbReference type="Pfam" id="PF20398">
    <property type="entry name" value="DUF6691"/>
    <property type="match status" value="1"/>
</dbReference>
<proteinExistence type="predicted"/>
<dbReference type="Proteomes" id="UP001248581">
    <property type="component" value="Chromosome"/>
</dbReference>
<evidence type="ECO:0000313" key="3">
    <source>
        <dbReference type="Proteomes" id="UP001248581"/>
    </source>
</evidence>
<feature type="transmembrane region" description="Helical" evidence="1">
    <location>
        <begin position="51"/>
        <end position="69"/>
    </location>
</feature>
<feature type="transmembrane region" description="Helical" evidence="1">
    <location>
        <begin position="120"/>
        <end position="139"/>
    </location>
</feature>